<evidence type="ECO:0000256" key="1">
    <source>
        <dbReference type="ARBA" id="ARBA00009990"/>
    </source>
</evidence>
<dbReference type="PANTHER" id="PTHR36918:SF1">
    <property type="entry name" value="PROTEIN-EXPORT PROTEIN SECB"/>
    <property type="match status" value="1"/>
</dbReference>
<dbReference type="Pfam" id="PF02556">
    <property type="entry name" value="SecB"/>
    <property type="match status" value="1"/>
</dbReference>
<dbReference type="AlphaFoldDB" id="A0A0X1T7L3"/>
<proteinExistence type="inferred from homology"/>
<dbReference type="GO" id="GO:0006457">
    <property type="term" value="P:protein folding"/>
    <property type="evidence" value="ECO:0007669"/>
    <property type="project" value="UniProtKB-UniRule"/>
</dbReference>
<keyword evidence="3 5" id="KW-0653">Protein transport</keyword>
<dbReference type="GO" id="GO:0051262">
    <property type="term" value="P:protein tetramerization"/>
    <property type="evidence" value="ECO:0007669"/>
    <property type="project" value="InterPro"/>
</dbReference>
<dbReference type="SUPFAM" id="SSF54611">
    <property type="entry name" value="SecB-like"/>
    <property type="match status" value="1"/>
</dbReference>
<dbReference type="PRINTS" id="PR01594">
    <property type="entry name" value="SECBCHAPRONE"/>
</dbReference>
<protein>
    <recommendedName>
        <fullName evidence="5">Protein-export protein SecB</fullName>
    </recommendedName>
</protein>
<dbReference type="NCBIfam" id="TIGR00809">
    <property type="entry name" value="secB"/>
    <property type="match status" value="1"/>
</dbReference>
<keyword evidence="4 5" id="KW-0811">Translocation</keyword>
<dbReference type="STRING" id="46677.AWM79_23730"/>
<comment type="function">
    <text evidence="5">One of the proteins required for the normal export of preproteins out of the cell cytoplasm. It is a molecular chaperone that binds to a subset of precursor proteins, maintaining them in a translocation-competent state. It also specifically binds to its receptor SecA.</text>
</comment>
<dbReference type="GO" id="GO:0005737">
    <property type="term" value="C:cytoplasm"/>
    <property type="evidence" value="ECO:0007669"/>
    <property type="project" value="UniProtKB-SubCell"/>
</dbReference>
<dbReference type="PANTHER" id="PTHR36918">
    <property type="match status" value="1"/>
</dbReference>
<dbReference type="KEGG" id="pagb:AWM79_23730"/>
<dbReference type="EMBL" id="CP014135">
    <property type="protein sequence ID" value="AMB88120.1"/>
    <property type="molecule type" value="Genomic_DNA"/>
</dbReference>
<reference evidence="6 7" key="1">
    <citation type="submission" date="2016-01" db="EMBL/GenBank/DDBJ databases">
        <authorList>
            <person name="McClelland M."/>
            <person name="Jain A."/>
            <person name="Saraogi P."/>
            <person name="Mendelson R."/>
            <person name="Westerman R."/>
            <person name="SanMiguel P."/>
            <person name="Csonka L."/>
        </authorList>
    </citation>
    <scope>NUCLEOTIDE SEQUENCE [LARGE SCALE GENOMIC DNA]</scope>
    <source>
        <strain evidence="6 7">NCPPB 2472</strain>
    </source>
</reference>
<dbReference type="RefSeq" id="WP_017134347.1">
    <property type="nucleotide sequence ID" value="NZ_CP014135.1"/>
</dbReference>
<dbReference type="InterPro" id="IPR003708">
    <property type="entry name" value="SecB"/>
</dbReference>
<dbReference type="OrthoDB" id="9795145at2"/>
<evidence type="ECO:0000256" key="5">
    <source>
        <dbReference type="HAMAP-Rule" id="MF_00821"/>
    </source>
</evidence>
<keyword evidence="7" id="KW-1185">Reference proteome</keyword>
<comment type="subcellular location">
    <subcellularLocation>
        <location evidence="5">Cytoplasm</location>
    </subcellularLocation>
</comment>
<dbReference type="NCBIfam" id="NF004393">
    <property type="entry name" value="PRK05751.1-4"/>
    <property type="match status" value="1"/>
</dbReference>
<evidence type="ECO:0000313" key="7">
    <source>
        <dbReference type="Proteomes" id="UP000063229"/>
    </source>
</evidence>
<dbReference type="GO" id="GO:0051082">
    <property type="term" value="F:unfolded protein binding"/>
    <property type="evidence" value="ECO:0007669"/>
    <property type="project" value="InterPro"/>
</dbReference>
<evidence type="ECO:0000313" key="6">
    <source>
        <dbReference type="EMBL" id="AMB88120.1"/>
    </source>
</evidence>
<keyword evidence="5" id="KW-0963">Cytoplasm</keyword>
<evidence type="ECO:0000256" key="4">
    <source>
        <dbReference type="ARBA" id="ARBA00023010"/>
    </source>
</evidence>
<keyword evidence="2 5" id="KW-0813">Transport</keyword>
<evidence type="ECO:0000256" key="2">
    <source>
        <dbReference type="ARBA" id="ARBA00022448"/>
    </source>
</evidence>
<dbReference type="InterPro" id="IPR035958">
    <property type="entry name" value="SecB-like_sf"/>
</dbReference>
<comment type="similarity">
    <text evidence="1 5">Belongs to the SecB family.</text>
</comment>
<name>A0A0X1T7L3_PSEAA</name>
<organism evidence="6 7">
    <name type="scientific">Pseudomonas agarici</name>
    <dbReference type="NCBI Taxonomy" id="46677"/>
    <lineage>
        <taxon>Bacteria</taxon>
        <taxon>Pseudomonadati</taxon>
        <taxon>Pseudomonadota</taxon>
        <taxon>Gammaproteobacteria</taxon>
        <taxon>Pseudomonadales</taxon>
        <taxon>Pseudomonadaceae</taxon>
        <taxon>Pseudomonas</taxon>
    </lineage>
</organism>
<keyword evidence="5" id="KW-0143">Chaperone</keyword>
<accession>A0A0X1T7L3</accession>
<dbReference type="Proteomes" id="UP000063229">
    <property type="component" value="Chromosome"/>
</dbReference>
<comment type="subunit">
    <text evidence="5">Homotetramer, a dimer of dimers. One homotetramer interacts with 1 SecA dimer.</text>
</comment>
<sequence length="150" mass="16983">MLDKDKNTHKTEQVFFALQKIYIKNSSFEAPNAAKVFKQNWKPEVSLDLNVSYESIGDDLYEVVLSISITAKNDSLLAFLVEIDQAALFIIKGLPEQKLDEALNCACPMIMFPYIREALDTIMLKGCFPPLMLAPVNFDALYTEKNRARA</sequence>
<dbReference type="HAMAP" id="MF_00821">
    <property type="entry name" value="SecB"/>
    <property type="match status" value="1"/>
</dbReference>
<dbReference type="GO" id="GO:0015031">
    <property type="term" value="P:protein transport"/>
    <property type="evidence" value="ECO:0007669"/>
    <property type="project" value="UniProtKB-UniRule"/>
</dbReference>
<gene>
    <name evidence="5" type="primary">secB</name>
    <name evidence="6" type="ORF">AWM79_23730</name>
</gene>
<evidence type="ECO:0000256" key="3">
    <source>
        <dbReference type="ARBA" id="ARBA00022927"/>
    </source>
</evidence>
<dbReference type="Gene3D" id="3.10.420.10">
    <property type="entry name" value="SecB-like"/>
    <property type="match status" value="1"/>
</dbReference>